<evidence type="ECO:0000259" key="10">
    <source>
        <dbReference type="Pfam" id="PF12932"/>
    </source>
</evidence>
<feature type="domain" description="Sec16 central conserved" evidence="10">
    <location>
        <begin position="689"/>
        <end position="833"/>
    </location>
</feature>
<evidence type="ECO:0000256" key="1">
    <source>
        <dbReference type="ARBA" id="ARBA00004397"/>
    </source>
</evidence>
<sequence length="1471" mass="153077">MDPKTADELFGSSDDAGVDFFSQSSQSQNSEAEVSGPAEEEQQAYAYNNTIAQDNHQAAQYDPYSQLQASSAVRTPSTARPAAAPAASQRDPYAPQVRDPYAPQANGSSYQPTSTASTYTPPASHGAQYDPYAAIPRKPSYNPYSPAPSHNYAPAAAYTPQPSAYSPVVPPPAISAVPTPPAPTSTDVSKYRSTPNAYDPPIRSKPVARTPSRQPSVPNPYTTAPVHHHTSPAPPPPGAPGFYPPVRQTPPPPPTMSPTHHSPYAAPPTMSPTHHSPYGAKPSAPQIKPSQPPTHAGPAPPPPRAVSPYTHRSPVVAGTPPPPRSGVSDAYRHPGSTGTPPPPRPSSSASNQSDPYGRPPSALGATSRPTSAASNPRGGMKSPPRTQSIASAMSEMQPPRRSSDHLRVPYEDPMDMEGGATPTVASVGRNQYMDAGNAIEDAYPPLEQDEILENMALANQTSPVEREITPPPAPAPADPYATLQRSSSSTYTVSPPMSTTSSRQNSLVEPPPPMNKPPQATAPKAVPPPPRANPYAPPSGGVSMPPQPPPPHASGMTPSSSFRDAYAPPASQPIATGSLAPNPVIDLSHSPPNTRHIPTYDPYNPARGAGTMSRKNTARPPYGVPPPGPAYGYTPAVAAAPEPPAPTFVAPGGAQYAAVSQAPPTQGNYAPSPSLLGTNDPLGRASVRAPIFSFGFGGRVVACFHTTPGATNFAFDGAGGIGMIPPRPSTALVVKTLKDCIAPSAYDVTCAGFPGPLFGDVGPGGASSVLTTAGAATKAKKAAIATWLDAAIKEAEEGVVYAGAALPQAGTASKAEGRLVLMKLLKIWVENDGKVSGSPAIDDAVKTALLGPAEAPTTLGGAAVPSFGVPAFYGGEPAHASRDSSITYQVKGSSLDRLQDLLTRGERRAAYQFALDEKLWSHALLISSSMDKEAWKEVAHEFIKAELNLSADQSASGRESLRLAYGLFAGDGPEAMKLLVPPTSFGISGVQMHSRASSGGLSNLDSPVANATAVPEQTWMQWKKLLAATISNQPVGDTTPTTALGDFLLSNNWVDVAHCCYLLAPATSLLAGASTPGVRTVLFGSANPSKFSTFHTSLQPIILSEIAEYAKSLVPPVKGQEPFQGLQHLQAYRLWYAACLAEMGEVVLAKRYTDAINATVRMSTRGSPYYTATFIEQLEELHDRLVEAPHADKTKAWISKPSVRSLNEWITGGLEKLIQGDEAPPKDAQAQGKKSLEIPAAIGPFSHYSAISSATPSAQPSPSPSYANLHSASSSIARTESATGYRPAPAHSSTLPTPAPPRAASAMDYPRGRASPAPKPVKASLGEESAFYYDAELKKWVNKKAGPDAAAPKAPPPPPSRAQTASPSRAGLPPNMATPPPPRAASVMPSSSLAPPPRPSSTLSATSDTGSYTDSSMPPSRGSPAPPMSGLPPRPGQTPPPSTGSPAGSVSGRAAAKKNARSRYVDVFQAP</sequence>
<dbReference type="GO" id="GO:0070973">
    <property type="term" value="P:protein localization to endoplasmic reticulum exit site"/>
    <property type="evidence" value="ECO:0007669"/>
    <property type="project" value="TreeGrafter"/>
</dbReference>
<evidence type="ECO:0000256" key="5">
    <source>
        <dbReference type="ARBA" id="ARBA00022892"/>
    </source>
</evidence>
<keyword evidence="4 7" id="KW-0256">Endoplasmic reticulum</keyword>
<keyword evidence="5 7" id="KW-0931">ER-Golgi transport</keyword>
<dbReference type="OrthoDB" id="8918678at2759"/>
<evidence type="ECO:0000256" key="6">
    <source>
        <dbReference type="ARBA" id="ARBA00024687"/>
    </source>
</evidence>
<dbReference type="EMBL" id="KN824290">
    <property type="protein sequence ID" value="KIM29016.1"/>
    <property type="molecule type" value="Genomic_DNA"/>
</dbReference>
<feature type="compositionally biased region" description="Polar residues" evidence="8">
    <location>
        <begin position="1408"/>
        <end position="1418"/>
    </location>
</feature>
<organism evidence="11 12">
    <name type="scientific">Serendipita vermifera MAFF 305830</name>
    <dbReference type="NCBI Taxonomy" id="933852"/>
    <lineage>
        <taxon>Eukaryota</taxon>
        <taxon>Fungi</taxon>
        <taxon>Dikarya</taxon>
        <taxon>Basidiomycota</taxon>
        <taxon>Agaricomycotina</taxon>
        <taxon>Agaricomycetes</taxon>
        <taxon>Sebacinales</taxon>
        <taxon>Serendipitaceae</taxon>
        <taxon>Serendipita</taxon>
    </lineage>
</organism>
<reference evidence="11 12" key="1">
    <citation type="submission" date="2014-04" db="EMBL/GenBank/DDBJ databases">
        <authorList>
            <consortium name="DOE Joint Genome Institute"/>
            <person name="Kuo A."/>
            <person name="Zuccaro A."/>
            <person name="Kohler A."/>
            <person name="Nagy L.G."/>
            <person name="Floudas D."/>
            <person name="Copeland A."/>
            <person name="Barry K.W."/>
            <person name="Cichocki N."/>
            <person name="Veneault-Fourrey C."/>
            <person name="LaButti K."/>
            <person name="Lindquist E.A."/>
            <person name="Lipzen A."/>
            <person name="Lundell T."/>
            <person name="Morin E."/>
            <person name="Murat C."/>
            <person name="Sun H."/>
            <person name="Tunlid A."/>
            <person name="Henrissat B."/>
            <person name="Grigoriev I.V."/>
            <person name="Hibbett D.S."/>
            <person name="Martin F."/>
            <person name="Nordberg H.P."/>
            <person name="Cantor M.N."/>
            <person name="Hua S.X."/>
        </authorList>
    </citation>
    <scope>NUCLEOTIDE SEQUENCE [LARGE SCALE GENOMIC DNA]</scope>
    <source>
        <strain evidence="11 12">MAFF 305830</strain>
    </source>
</reference>
<dbReference type="GO" id="GO:0007030">
    <property type="term" value="P:Golgi organization"/>
    <property type="evidence" value="ECO:0007669"/>
    <property type="project" value="TreeGrafter"/>
</dbReference>
<feature type="region of interest" description="Disordered" evidence="8">
    <location>
        <begin position="1252"/>
        <end position="1323"/>
    </location>
</feature>
<dbReference type="Pfam" id="PF12931">
    <property type="entry name" value="TPR_Sec16"/>
    <property type="match status" value="1"/>
</dbReference>
<keyword evidence="12" id="KW-1185">Reference proteome</keyword>
<feature type="compositionally biased region" description="Basic and acidic residues" evidence="8">
    <location>
        <begin position="401"/>
        <end position="410"/>
    </location>
</feature>
<evidence type="ECO:0000256" key="7">
    <source>
        <dbReference type="RuleBase" id="RU364101"/>
    </source>
</evidence>
<dbReference type="GO" id="GO:0006914">
    <property type="term" value="P:autophagy"/>
    <property type="evidence" value="ECO:0007669"/>
    <property type="project" value="UniProtKB-KW"/>
</dbReference>
<feature type="region of interest" description="Disordered" evidence="8">
    <location>
        <begin position="1344"/>
        <end position="1471"/>
    </location>
</feature>
<dbReference type="HOGENOM" id="CLU_001760_0_0_1"/>
<feature type="compositionally biased region" description="Polar residues" evidence="8">
    <location>
        <begin position="211"/>
        <end position="221"/>
    </location>
</feature>
<dbReference type="Gene3D" id="1.25.40.1030">
    <property type="match status" value="1"/>
</dbReference>
<dbReference type="GO" id="GO:0070971">
    <property type="term" value="C:endoplasmic reticulum exit site"/>
    <property type="evidence" value="ECO:0007669"/>
    <property type="project" value="TreeGrafter"/>
</dbReference>
<feature type="compositionally biased region" description="Polar residues" evidence="8">
    <location>
        <begin position="483"/>
        <end position="507"/>
    </location>
</feature>
<dbReference type="CDD" id="cd09233">
    <property type="entry name" value="ACE1-Sec16-like"/>
    <property type="match status" value="1"/>
</dbReference>
<proteinExistence type="inferred from homology"/>
<evidence type="ECO:0000259" key="9">
    <source>
        <dbReference type="Pfam" id="PF12931"/>
    </source>
</evidence>
<dbReference type="GO" id="GO:0015031">
    <property type="term" value="P:protein transport"/>
    <property type="evidence" value="ECO:0007669"/>
    <property type="project" value="UniProtKB-KW"/>
</dbReference>
<keyword evidence="3 7" id="KW-0813">Transport</keyword>
<feature type="compositionally biased region" description="Low complexity" evidence="8">
    <location>
        <begin position="108"/>
        <end position="124"/>
    </location>
</feature>
<feature type="region of interest" description="Disordered" evidence="8">
    <location>
        <begin position="1"/>
        <end position="602"/>
    </location>
</feature>
<dbReference type="GO" id="GO:0012507">
    <property type="term" value="C:ER to Golgi transport vesicle membrane"/>
    <property type="evidence" value="ECO:0007669"/>
    <property type="project" value="TreeGrafter"/>
</dbReference>
<evidence type="ECO:0000256" key="3">
    <source>
        <dbReference type="ARBA" id="ARBA00022448"/>
    </source>
</evidence>
<accession>A0A0C3BC50</accession>
<feature type="compositionally biased region" description="Polar residues" evidence="8">
    <location>
        <begin position="1268"/>
        <end position="1282"/>
    </location>
</feature>
<dbReference type="PANTHER" id="PTHR13402:SF6">
    <property type="entry name" value="SECRETORY 16, ISOFORM I"/>
    <property type="match status" value="1"/>
</dbReference>
<evidence type="ECO:0000256" key="4">
    <source>
        <dbReference type="ARBA" id="ARBA00022824"/>
    </source>
</evidence>
<dbReference type="InterPro" id="IPR024340">
    <property type="entry name" value="Sec16_CCD"/>
</dbReference>
<feature type="compositionally biased region" description="Low complexity" evidence="8">
    <location>
        <begin position="1252"/>
        <end position="1267"/>
    </location>
</feature>
<keyword evidence="7" id="KW-0653">Protein transport</keyword>
<evidence type="ECO:0000256" key="2">
    <source>
        <dbReference type="ARBA" id="ARBA00005927"/>
    </source>
</evidence>
<dbReference type="GO" id="GO:0005789">
    <property type="term" value="C:endoplasmic reticulum membrane"/>
    <property type="evidence" value="ECO:0007669"/>
    <property type="project" value="UniProtKB-SubCell"/>
</dbReference>
<evidence type="ECO:0000256" key="8">
    <source>
        <dbReference type="SAM" id="MobiDB-lite"/>
    </source>
</evidence>
<keyword evidence="7" id="KW-0472">Membrane</keyword>
<evidence type="ECO:0000313" key="12">
    <source>
        <dbReference type="Proteomes" id="UP000054097"/>
    </source>
</evidence>
<dbReference type="Pfam" id="PF12932">
    <property type="entry name" value="Sec16"/>
    <property type="match status" value="1"/>
</dbReference>
<gene>
    <name evidence="11" type="ORF">M408DRAFT_16038</name>
</gene>
<keyword evidence="7" id="KW-0072">Autophagy</keyword>
<name>A0A0C3BC50_SERVB</name>
<evidence type="ECO:0000313" key="11">
    <source>
        <dbReference type="EMBL" id="KIM29016.1"/>
    </source>
</evidence>
<comment type="function">
    <text evidence="6 7">Involved in the initiation of assembly of the COPII coat required for the formation of transport vesicles from the endoplasmic reticulum (ER) and the selection of cargo molecules. Also involved in autophagy.</text>
</comment>
<feature type="compositionally biased region" description="Low complexity" evidence="8">
    <location>
        <begin position="1361"/>
        <end position="1375"/>
    </location>
</feature>
<protein>
    <recommendedName>
        <fullName evidence="7">Protein transport protein sec16</fullName>
    </recommendedName>
</protein>
<feature type="compositionally biased region" description="Pro residues" evidence="8">
    <location>
        <begin position="525"/>
        <end position="537"/>
    </location>
</feature>
<feature type="compositionally biased region" description="Pro residues" evidence="8">
    <location>
        <begin position="232"/>
        <end position="256"/>
    </location>
</feature>
<dbReference type="STRING" id="933852.A0A0C3BC50"/>
<dbReference type="GO" id="GO:0016192">
    <property type="term" value="P:vesicle-mediated transport"/>
    <property type="evidence" value="ECO:0007669"/>
    <property type="project" value="UniProtKB-KW"/>
</dbReference>
<feature type="domain" description="Sec16 Sec23-binding" evidence="9">
    <location>
        <begin position="898"/>
        <end position="1221"/>
    </location>
</feature>
<dbReference type="Proteomes" id="UP000054097">
    <property type="component" value="Unassembled WGS sequence"/>
</dbReference>
<feature type="compositionally biased region" description="Pro residues" evidence="8">
    <location>
        <begin position="1424"/>
        <end position="1443"/>
    </location>
</feature>
<feature type="compositionally biased region" description="Low complexity" evidence="8">
    <location>
        <begin position="346"/>
        <end position="355"/>
    </location>
</feature>
<feature type="compositionally biased region" description="Pro residues" evidence="8">
    <location>
        <begin position="168"/>
        <end position="183"/>
    </location>
</feature>
<dbReference type="PANTHER" id="PTHR13402">
    <property type="entry name" value="RGPR-RELATED"/>
    <property type="match status" value="1"/>
</dbReference>
<comment type="subcellular location">
    <subcellularLocation>
        <location evidence="1">Endoplasmic reticulum membrane</location>
        <topology evidence="1">Peripheral membrane protein</topology>
        <orientation evidence="1">Cytoplasmic side</orientation>
    </subcellularLocation>
</comment>
<reference evidence="12" key="2">
    <citation type="submission" date="2015-01" db="EMBL/GenBank/DDBJ databases">
        <title>Evolutionary Origins and Diversification of the Mycorrhizal Mutualists.</title>
        <authorList>
            <consortium name="DOE Joint Genome Institute"/>
            <consortium name="Mycorrhizal Genomics Consortium"/>
            <person name="Kohler A."/>
            <person name="Kuo A."/>
            <person name="Nagy L.G."/>
            <person name="Floudas D."/>
            <person name="Copeland A."/>
            <person name="Barry K.W."/>
            <person name="Cichocki N."/>
            <person name="Veneault-Fourrey C."/>
            <person name="LaButti K."/>
            <person name="Lindquist E.A."/>
            <person name="Lipzen A."/>
            <person name="Lundell T."/>
            <person name="Morin E."/>
            <person name="Murat C."/>
            <person name="Riley R."/>
            <person name="Ohm R."/>
            <person name="Sun H."/>
            <person name="Tunlid A."/>
            <person name="Henrissat B."/>
            <person name="Grigoriev I.V."/>
            <person name="Hibbett D.S."/>
            <person name="Martin F."/>
        </authorList>
    </citation>
    <scope>NUCLEOTIDE SEQUENCE [LARGE SCALE GENOMIC DNA]</scope>
    <source>
        <strain evidence="12">MAFF 305830</strain>
    </source>
</reference>
<feature type="compositionally biased region" description="Low complexity" evidence="8">
    <location>
        <begin position="74"/>
        <end position="88"/>
    </location>
</feature>
<comment type="similarity">
    <text evidence="2 7">Belongs to the SEC16 family.</text>
</comment>
<dbReference type="InterPro" id="IPR024298">
    <property type="entry name" value="Sec16_Sec23-bd"/>
</dbReference>
<feature type="compositionally biased region" description="Polar residues" evidence="8">
    <location>
        <begin position="45"/>
        <end position="73"/>
    </location>
</feature>